<dbReference type="SUPFAM" id="SSF56219">
    <property type="entry name" value="DNase I-like"/>
    <property type="match status" value="1"/>
</dbReference>
<proteinExistence type="predicted"/>
<organism evidence="3 4">
    <name type="scientific">Rubritalea halochordaticola</name>
    <dbReference type="NCBI Taxonomy" id="714537"/>
    <lineage>
        <taxon>Bacteria</taxon>
        <taxon>Pseudomonadati</taxon>
        <taxon>Verrucomicrobiota</taxon>
        <taxon>Verrucomicrobiia</taxon>
        <taxon>Verrucomicrobiales</taxon>
        <taxon>Rubritaleaceae</taxon>
        <taxon>Rubritalea</taxon>
    </lineage>
</organism>
<keyword evidence="4" id="KW-1185">Reference proteome</keyword>
<dbReference type="PANTHER" id="PTHR41349:SF1">
    <property type="entry name" value="PROTEIN CBG08683"/>
    <property type="match status" value="1"/>
</dbReference>
<dbReference type="InterPro" id="IPR013783">
    <property type="entry name" value="Ig-like_fold"/>
</dbReference>
<dbReference type="PANTHER" id="PTHR41349">
    <property type="match status" value="1"/>
</dbReference>
<dbReference type="Pfam" id="PF03372">
    <property type="entry name" value="Exo_endo_phos"/>
    <property type="match status" value="1"/>
</dbReference>
<dbReference type="Gene3D" id="3.60.10.10">
    <property type="entry name" value="Endonuclease/exonuclease/phosphatase"/>
    <property type="match status" value="1"/>
</dbReference>
<dbReference type="SMART" id="SM00736">
    <property type="entry name" value="CADG"/>
    <property type="match status" value="1"/>
</dbReference>
<dbReference type="InterPro" id="IPR036691">
    <property type="entry name" value="Endo/exonu/phosph_ase_sf"/>
</dbReference>
<keyword evidence="1" id="KW-0732">Signal</keyword>
<dbReference type="SUPFAM" id="SSF49313">
    <property type="entry name" value="Cadherin-like"/>
    <property type="match status" value="1"/>
</dbReference>
<reference evidence="3 4" key="1">
    <citation type="submission" date="2024-02" db="EMBL/GenBank/DDBJ databases">
        <title>Rubritalea halochordaticola NBRC 107102.</title>
        <authorList>
            <person name="Ichikawa N."/>
            <person name="Katano-Makiyama Y."/>
            <person name="Hidaka K."/>
        </authorList>
    </citation>
    <scope>NUCLEOTIDE SEQUENCE [LARGE SCALE GENOMIC DNA]</scope>
    <source>
        <strain evidence="3 4">NBRC 107102</strain>
    </source>
</reference>
<accession>A0ABP9V4E8</accession>
<dbReference type="Proteomes" id="UP001424741">
    <property type="component" value="Unassembled WGS sequence"/>
</dbReference>
<evidence type="ECO:0000256" key="1">
    <source>
        <dbReference type="SAM" id="SignalP"/>
    </source>
</evidence>
<feature type="signal peptide" evidence="1">
    <location>
        <begin position="1"/>
        <end position="20"/>
    </location>
</feature>
<sequence>MKTKLITMISGCCMLSSAVAQTLTLDSSSYTEGQSITASWTNGPGDGQDWVGVYPSGVTPGNQAASEWLYIGGSQTSKNKGPKNGSVTFNNPSLTSGTYSAYYLSNDTYTVLSGPINFSVTQGGGQGNDPAITTSKASYAYGETITVNFSNGPGNTNDWIGLYNPGVTPAQGSPSLTWKYTGGATSGSVDFPNPGLQPGNYVAYFLENDGYNVLDGPLSFSVTGGAGPAQPEWVMSPFRRIHGIAGTAYSGKIGSYASDPDPGDTLSYSKVNGPAWLSIQADGSISGTPTANDIGLNAFTVRATDLGGNTSDATMNIIIYAAGSESVSTLKVMSFNLWHGLGQINNGHRKGLEAILLSDADVVGTQETVDNVSGSNAYQAKKIAEELGWYYSPAGSGDSGIISRYPITDEFTAGIANGIKFKLTSSPLKEIKLYNCHLDYVYYGPYEAHKQGSTAQKVLVEEKKSQRDEQIAAIISDMTSDINNAENIPVLLTGDFNAPSHLDWTEDTAPFHGGVGYVAWPTSLACTDAGLLDSFREVNPDPVLKPSNTWSPLFLGDAQDRIDFIYYKGSSLTPTSSGMFHTAIEETLGAWGSSITPALNNTWPSDHGAVLTTFTVQP</sequence>
<gene>
    <name evidence="3" type="ORF">Rhal01_01677</name>
</gene>
<feature type="domain" description="Dystroglycan-type cadherin-like" evidence="2">
    <location>
        <begin position="240"/>
        <end position="326"/>
    </location>
</feature>
<evidence type="ECO:0000313" key="4">
    <source>
        <dbReference type="Proteomes" id="UP001424741"/>
    </source>
</evidence>
<dbReference type="InterPro" id="IPR005135">
    <property type="entry name" value="Endo/exonuclease/phosphatase"/>
</dbReference>
<name>A0ABP9V4E8_9BACT</name>
<protein>
    <recommendedName>
        <fullName evidence="2">Dystroglycan-type cadherin-like domain-containing protein</fullName>
    </recommendedName>
</protein>
<evidence type="ECO:0000259" key="2">
    <source>
        <dbReference type="SMART" id="SM00736"/>
    </source>
</evidence>
<comment type="caution">
    <text evidence="3">The sequence shown here is derived from an EMBL/GenBank/DDBJ whole genome shotgun (WGS) entry which is preliminary data.</text>
</comment>
<dbReference type="RefSeq" id="WP_346188293.1">
    <property type="nucleotide sequence ID" value="NZ_BAABRL010000004.1"/>
</dbReference>
<feature type="chain" id="PRO_5047005985" description="Dystroglycan-type cadherin-like domain-containing protein" evidence="1">
    <location>
        <begin position="21"/>
        <end position="618"/>
    </location>
</feature>
<dbReference type="EMBL" id="BAABRL010000004">
    <property type="protein sequence ID" value="GAA5495502.1"/>
    <property type="molecule type" value="Genomic_DNA"/>
</dbReference>
<dbReference type="InterPro" id="IPR015919">
    <property type="entry name" value="Cadherin-like_sf"/>
</dbReference>
<dbReference type="Gene3D" id="2.60.40.10">
    <property type="entry name" value="Immunoglobulins"/>
    <property type="match status" value="1"/>
</dbReference>
<dbReference type="InterPro" id="IPR006644">
    <property type="entry name" value="Cadg"/>
</dbReference>
<evidence type="ECO:0000313" key="3">
    <source>
        <dbReference type="EMBL" id="GAA5495502.1"/>
    </source>
</evidence>
<dbReference type="Pfam" id="PF05345">
    <property type="entry name" value="He_PIG"/>
    <property type="match status" value="1"/>
</dbReference>